<dbReference type="PANTHER" id="PTHR43671:SF13">
    <property type="entry name" value="SERINE_THREONINE-PROTEIN KINASE NEK2"/>
    <property type="match status" value="1"/>
</dbReference>
<comment type="similarity">
    <text evidence="1">Belongs to the protein kinase superfamily. NEK Ser/Thr protein kinase family. NIMA subfamily.</text>
</comment>
<protein>
    <recommendedName>
        <fullName evidence="2">non-specific serine/threonine protein kinase</fullName>
        <ecNumber evidence="2">2.7.11.1</ecNumber>
    </recommendedName>
</protein>
<feature type="domain" description="Protein kinase" evidence="10">
    <location>
        <begin position="10"/>
        <end position="268"/>
    </location>
</feature>
<dbReference type="Pfam" id="PF00069">
    <property type="entry name" value="Pkinase"/>
    <property type="match status" value="1"/>
</dbReference>
<dbReference type="PANTHER" id="PTHR43671">
    <property type="entry name" value="SERINE/THREONINE-PROTEIN KINASE NEK"/>
    <property type="match status" value="1"/>
</dbReference>
<keyword evidence="6 7" id="KW-0067">ATP-binding</keyword>
<sequence>MSSMRVADRYALDREIGRGGSGAVWLARDEVLGRAVAIKRIGLPPGASTYDVSRAEREARISAQVNHANVVSVFDFVNDGEHTWLVTEYVEGTTLAQLIRDRGRLTPAEAAPMLLQVADALAAAHGMAIVHRDVKPSNILIALDGTAKLSDFGIARAVADASLTQTGLVTGSPAYIAPEVATGAAATTASDVWSFGATIYHALSGHPPYEATSGENAVLGVLYRVAHEPPPRLRGGGWLAPLLEATMDHDPDNRLTMDDVAAYLHAGPQGTADSAPAGPGTQVLPLVAAAPDPPDAPTDDNPTSTAVAAAASSSTSTRTHPWKLWLAIGGAAAVLVLAAIGAMLLLGGGDDDPQDDAAGLPNTTTDASSDNEAATEPGDETTDSSPSADDLESFASSYVSTAADDPDAGFALLTPDYQARSPEYAEFWGSVSNPEILEVSADPDDLTVTYTYKYDFPGSGNLTERVTLFLVQDGDQLLIDNAVSG</sequence>
<keyword evidence="9" id="KW-0472">Membrane</keyword>
<accession>A0ABZ0ZVF4</accession>
<feature type="binding site" evidence="7">
    <location>
        <position position="39"/>
    </location>
    <ligand>
        <name>ATP</name>
        <dbReference type="ChEBI" id="CHEBI:30616"/>
    </ligand>
</feature>
<dbReference type="InterPro" id="IPR050660">
    <property type="entry name" value="NEK_Ser/Thr_kinase"/>
</dbReference>
<evidence type="ECO:0000256" key="6">
    <source>
        <dbReference type="ARBA" id="ARBA00022840"/>
    </source>
</evidence>
<feature type="compositionally biased region" description="Low complexity" evidence="8">
    <location>
        <begin position="299"/>
        <end position="313"/>
    </location>
</feature>
<dbReference type="Proteomes" id="UP001327225">
    <property type="component" value="Chromosome"/>
</dbReference>
<keyword evidence="5 11" id="KW-0418">Kinase</keyword>
<evidence type="ECO:0000256" key="8">
    <source>
        <dbReference type="SAM" id="MobiDB-lite"/>
    </source>
</evidence>
<dbReference type="InterPro" id="IPR017441">
    <property type="entry name" value="Protein_kinase_ATP_BS"/>
</dbReference>
<dbReference type="Gene3D" id="3.30.200.20">
    <property type="entry name" value="Phosphorylase Kinase, domain 1"/>
    <property type="match status" value="1"/>
</dbReference>
<evidence type="ECO:0000256" key="1">
    <source>
        <dbReference type="ARBA" id="ARBA00010886"/>
    </source>
</evidence>
<keyword evidence="9" id="KW-1133">Transmembrane helix</keyword>
<evidence type="ECO:0000259" key="10">
    <source>
        <dbReference type="PROSITE" id="PS50011"/>
    </source>
</evidence>
<dbReference type="PROSITE" id="PS50011">
    <property type="entry name" value="PROTEIN_KINASE_DOM"/>
    <property type="match status" value="1"/>
</dbReference>
<dbReference type="InterPro" id="IPR011009">
    <property type="entry name" value="Kinase-like_dom_sf"/>
</dbReference>
<dbReference type="SMART" id="SM00220">
    <property type="entry name" value="S_TKc"/>
    <property type="match status" value="1"/>
</dbReference>
<dbReference type="EMBL" id="CP141059">
    <property type="protein sequence ID" value="WQQ28300.1"/>
    <property type="molecule type" value="Genomic_DNA"/>
</dbReference>
<evidence type="ECO:0000256" key="2">
    <source>
        <dbReference type="ARBA" id="ARBA00012513"/>
    </source>
</evidence>
<keyword evidence="12" id="KW-1185">Reference proteome</keyword>
<reference evidence="12" key="1">
    <citation type="submission" date="2023-12" db="EMBL/GenBank/DDBJ databases">
        <title>Novel species in genus Nocardioides.</title>
        <authorList>
            <person name="Zhou H."/>
        </authorList>
    </citation>
    <scope>NUCLEOTIDE SEQUENCE [LARGE SCALE GENOMIC DNA]</scope>
    <source>
        <strain evidence="12">HM61</strain>
    </source>
</reference>
<dbReference type="InterPro" id="IPR008271">
    <property type="entry name" value="Ser/Thr_kinase_AS"/>
</dbReference>
<dbReference type="RefSeq" id="WP_322938416.1">
    <property type="nucleotide sequence ID" value="NZ_CP141059.1"/>
</dbReference>
<dbReference type="InterPro" id="IPR000719">
    <property type="entry name" value="Prot_kinase_dom"/>
</dbReference>
<gene>
    <name evidence="11" type="ORF">SHK19_08710</name>
</gene>
<keyword evidence="4 7" id="KW-0547">Nucleotide-binding</keyword>
<evidence type="ECO:0000256" key="5">
    <source>
        <dbReference type="ARBA" id="ARBA00022777"/>
    </source>
</evidence>
<evidence type="ECO:0000313" key="11">
    <source>
        <dbReference type="EMBL" id="WQQ28300.1"/>
    </source>
</evidence>
<dbReference type="PROSITE" id="PS00108">
    <property type="entry name" value="PROTEIN_KINASE_ST"/>
    <property type="match status" value="1"/>
</dbReference>
<name>A0ABZ0ZVF4_9ACTN</name>
<feature type="region of interest" description="Disordered" evidence="8">
    <location>
        <begin position="267"/>
        <end position="313"/>
    </location>
</feature>
<evidence type="ECO:0000313" key="12">
    <source>
        <dbReference type="Proteomes" id="UP001327225"/>
    </source>
</evidence>
<evidence type="ECO:0000256" key="7">
    <source>
        <dbReference type="PROSITE-ProRule" id="PRU10141"/>
    </source>
</evidence>
<feature type="compositionally biased region" description="Polar residues" evidence="8">
    <location>
        <begin position="362"/>
        <end position="372"/>
    </location>
</feature>
<dbReference type="CDD" id="cd14014">
    <property type="entry name" value="STKc_PknB_like"/>
    <property type="match status" value="1"/>
</dbReference>
<dbReference type="SUPFAM" id="SSF56112">
    <property type="entry name" value="Protein kinase-like (PK-like)"/>
    <property type="match status" value="1"/>
</dbReference>
<organism evidence="11 12">
    <name type="scientific">Nocardioides bizhenqiangii</name>
    <dbReference type="NCBI Taxonomy" id="3095076"/>
    <lineage>
        <taxon>Bacteria</taxon>
        <taxon>Bacillati</taxon>
        <taxon>Actinomycetota</taxon>
        <taxon>Actinomycetes</taxon>
        <taxon>Propionibacteriales</taxon>
        <taxon>Nocardioidaceae</taxon>
        <taxon>Nocardioides</taxon>
    </lineage>
</organism>
<evidence type="ECO:0000256" key="9">
    <source>
        <dbReference type="SAM" id="Phobius"/>
    </source>
</evidence>
<dbReference type="EC" id="2.7.11.1" evidence="2"/>
<feature type="transmembrane region" description="Helical" evidence="9">
    <location>
        <begin position="324"/>
        <end position="346"/>
    </location>
</feature>
<feature type="region of interest" description="Disordered" evidence="8">
    <location>
        <begin position="354"/>
        <end position="391"/>
    </location>
</feature>
<evidence type="ECO:0000256" key="3">
    <source>
        <dbReference type="ARBA" id="ARBA00022679"/>
    </source>
</evidence>
<proteinExistence type="inferred from homology"/>
<keyword evidence="9" id="KW-0812">Transmembrane</keyword>
<keyword evidence="3 11" id="KW-0808">Transferase</keyword>
<dbReference type="Gene3D" id="1.10.510.10">
    <property type="entry name" value="Transferase(Phosphotransferase) domain 1"/>
    <property type="match status" value="1"/>
</dbReference>
<dbReference type="PROSITE" id="PS00107">
    <property type="entry name" value="PROTEIN_KINASE_ATP"/>
    <property type="match status" value="1"/>
</dbReference>
<dbReference type="GO" id="GO:0004674">
    <property type="term" value="F:protein serine/threonine kinase activity"/>
    <property type="evidence" value="ECO:0007669"/>
    <property type="project" value="UniProtKB-EC"/>
</dbReference>
<evidence type="ECO:0000256" key="4">
    <source>
        <dbReference type="ARBA" id="ARBA00022741"/>
    </source>
</evidence>